<dbReference type="AlphaFoldDB" id="A0AAV6TS59"/>
<evidence type="ECO:0000256" key="1">
    <source>
        <dbReference type="SAM" id="MobiDB-lite"/>
    </source>
</evidence>
<evidence type="ECO:0000313" key="3">
    <source>
        <dbReference type="Proteomes" id="UP000827092"/>
    </source>
</evidence>
<evidence type="ECO:0000313" key="2">
    <source>
        <dbReference type="EMBL" id="KAG8174563.1"/>
    </source>
</evidence>
<dbReference type="Proteomes" id="UP000827092">
    <property type="component" value="Unassembled WGS sequence"/>
</dbReference>
<reference evidence="2 3" key="1">
    <citation type="journal article" date="2022" name="Nat. Ecol. Evol.">
        <title>A masculinizing supergene underlies an exaggerated male reproductive morph in a spider.</title>
        <authorList>
            <person name="Hendrickx F."/>
            <person name="De Corte Z."/>
            <person name="Sonet G."/>
            <person name="Van Belleghem S.M."/>
            <person name="Kostlbacher S."/>
            <person name="Vangestel C."/>
        </authorList>
    </citation>
    <scope>NUCLEOTIDE SEQUENCE [LARGE SCALE GENOMIC DNA]</scope>
    <source>
        <strain evidence="2">W744_W776</strain>
    </source>
</reference>
<dbReference type="EMBL" id="JAFNEN010001188">
    <property type="protein sequence ID" value="KAG8174563.1"/>
    <property type="molecule type" value="Genomic_DNA"/>
</dbReference>
<comment type="caution">
    <text evidence="2">The sequence shown here is derived from an EMBL/GenBank/DDBJ whole genome shotgun (WGS) entry which is preliminary data.</text>
</comment>
<feature type="compositionally biased region" description="Polar residues" evidence="1">
    <location>
        <begin position="156"/>
        <end position="177"/>
    </location>
</feature>
<protein>
    <submittedName>
        <fullName evidence="2">Uncharacterized protein</fullName>
    </submittedName>
</protein>
<feature type="region of interest" description="Disordered" evidence="1">
    <location>
        <begin position="146"/>
        <end position="224"/>
    </location>
</feature>
<name>A0AAV6TS59_9ARAC</name>
<organism evidence="2 3">
    <name type="scientific">Oedothorax gibbosus</name>
    <dbReference type="NCBI Taxonomy" id="931172"/>
    <lineage>
        <taxon>Eukaryota</taxon>
        <taxon>Metazoa</taxon>
        <taxon>Ecdysozoa</taxon>
        <taxon>Arthropoda</taxon>
        <taxon>Chelicerata</taxon>
        <taxon>Arachnida</taxon>
        <taxon>Araneae</taxon>
        <taxon>Araneomorphae</taxon>
        <taxon>Entelegynae</taxon>
        <taxon>Araneoidea</taxon>
        <taxon>Linyphiidae</taxon>
        <taxon>Erigoninae</taxon>
        <taxon>Oedothorax</taxon>
    </lineage>
</organism>
<keyword evidence="3" id="KW-1185">Reference proteome</keyword>
<sequence length="224" mass="24916">MFHLWVVFTSPHPVFGTTSGTPRDETFIPWPPHRFSLAPEERRGHMKPPLFHKTPPWISTWCLLFTLRCVEIPEPNLDYVVLDIPEHHRLCFPCQAPKMTPPHRTPLDDNWSLVFSPSLPRGHQTKTRDHENPLLSLGLLRVSPTLHGTPAHQPLFTPSTPDASGKTTTRDPLTGPQNPEPVSISKRPTPSGGGPPFFDPLTNPPPVPCFAPGNTDTNLAPGEE</sequence>
<proteinExistence type="predicted"/>
<gene>
    <name evidence="2" type="ORF">JTE90_022429</name>
</gene>
<accession>A0AAV6TS59</accession>